<dbReference type="Proteomes" id="UP000322454">
    <property type="component" value="Unassembled WGS sequence"/>
</dbReference>
<dbReference type="Pfam" id="PF01844">
    <property type="entry name" value="HNH"/>
    <property type="match status" value="1"/>
</dbReference>
<keyword evidence="2" id="KW-0540">Nuclease</keyword>
<dbReference type="EMBL" id="SHMQ01000002">
    <property type="protein sequence ID" value="RZV40304.1"/>
    <property type="molecule type" value="Genomic_DNA"/>
</dbReference>
<keyword evidence="2" id="KW-0378">Hydrolase</keyword>
<dbReference type="PANTHER" id="PTHR33877">
    <property type="entry name" value="SLL1193 PROTEIN"/>
    <property type="match status" value="1"/>
</dbReference>
<sequence>MRGKPLMPTTAGKARKLLRKGLAKVIMRTPFTIQLTYATGETKQPVSLGVDTGYKHIGLSAVSSAKELFRSEVELRTDIPKLLSEKRQYRRTRRNRLWYRKARFLNRVKSKKAGWLAPSVEHRLNEHIKAVEFIKSILPVMEITVEAAAFDIQKIKDPDISGVEYQNGEQAGFWNVREYVLYRDNHICQACNGKSKDKILNVHHVTPRADGGTDRPDNLITLCESCHKAYHKGKLELKIKKHKTFKAETIMSILRWKIVNKLKELGYTVSITYGYLTKSARIALKLEKSHANDAFCIAGGSGQERTDVINGSFTRRQNRCTQLNRKGFKPSIRKVRYKLQPNDLVRFNGKAFLVKGMQNLGKYIKLAGLKKPVKTELVNLIKYGKGLQFIPAL</sequence>
<feature type="domain" description="HNH nuclease" evidence="1">
    <location>
        <begin position="175"/>
        <end position="228"/>
    </location>
</feature>
<evidence type="ECO:0000313" key="3">
    <source>
        <dbReference type="Proteomes" id="UP000322454"/>
    </source>
</evidence>
<dbReference type="CDD" id="cd00085">
    <property type="entry name" value="HNHc"/>
    <property type="match status" value="1"/>
</dbReference>
<dbReference type="NCBIfam" id="NF040563">
    <property type="entry name" value="guided_IscB"/>
    <property type="match status" value="1"/>
</dbReference>
<dbReference type="GO" id="GO:0003676">
    <property type="term" value="F:nucleic acid binding"/>
    <property type="evidence" value="ECO:0007669"/>
    <property type="project" value="InterPro"/>
</dbReference>
<dbReference type="InterPro" id="IPR025938">
    <property type="entry name" value="RRXRR_dom"/>
</dbReference>
<proteinExistence type="predicted"/>
<gene>
    <name evidence="2" type="ORF">EVJ48_01595</name>
</gene>
<dbReference type="InterPro" id="IPR047693">
    <property type="entry name" value="RNA-guided_IscB-like"/>
</dbReference>
<dbReference type="Gene3D" id="1.10.30.50">
    <property type="match status" value="1"/>
</dbReference>
<accession>A0A520XGI7</accession>
<dbReference type="AlphaFoldDB" id="A0A520XGI7"/>
<name>A0A520XGI7_9DELT</name>
<keyword evidence="2" id="KW-0255">Endonuclease</keyword>
<dbReference type="InterPro" id="IPR003615">
    <property type="entry name" value="HNH_nuc"/>
</dbReference>
<evidence type="ECO:0000259" key="1">
    <source>
        <dbReference type="SMART" id="SM00507"/>
    </source>
</evidence>
<evidence type="ECO:0000313" key="2">
    <source>
        <dbReference type="EMBL" id="RZV40304.1"/>
    </source>
</evidence>
<dbReference type="PANTHER" id="PTHR33877:SF2">
    <property type="entry name" value="OS07G0170200 PROTEIN"/>
    <property type="match status" value="1"/>
</dbReference>
<dbReference type="GO" id="GO:0004519">
    <property type="term" value="F:endonuclease activity"/>
    <property type="evidence" value="ECO:0007669"/>
    <property type="project" value="UniProtKB-KW"/>
</dbReference>
<dbReference type="InterPro" id="IPR052892">
    <property type="entry name" value="NA-targeting_endonuclease"/>
</dbReference>
<reference evidence="2 3" key="1">
    <citation type="submission" date="2019-01" db="EMBL/GenBank/DDBJ databases">
        <title>Insights into ecological role of a new deltaproteobacterial order Candidatus Sinidesulfobacterales (Sva0485) by metagenomics and metatranscriptomics.</title>
        <authorList>
            <person name="Tan S."/>
            <person name="Liu J."/>
            <person name="Fang Y."/>
            <person name="Hedlund B."/>
            <person name="Lian Z.-H."/>
            <person name="Huang L.-Y."/>
            <person name="Li J.-T."/>
            <person name="Huang L.-N."/>
            <person name="Li W.-J."/>
            <person name="Jiang H.-C."/>
            <person name="Dong H.-L."/>
            <person name="Shu W.-S."/>
        </authorList>
    </citation>
    <scope>NUCLEOTIDE SEQUENCE [LARGE SCALE GENOMIC DNA]</scope>
    <source>
        <strain evidence="2">AP4</strain>
    </source>
</reference>
<dbReference type="InterPro" id="IPR002711">
    <property type="entry name" value="HNH"/>
</dbReference>
<protein>
    <submittedName>
        <fullName evidence="2">HNH endonuclease</fullName>
    </submittedName>
</protein>
<comment type="caution">
    <text evidence="2">The sequence shown here is derived from an EMBL/GenBank/DDBJ whole genome shotgun (WGS) entry which is preliminary data.</text>
</comment>
<dbReference type="Pfam" id="PF14239">
    <property type="entry name" value="RRXRR"/>
    <property type="match status" value="1"/>
</dbReference>
<organism evidence="2 3">
    <name type="scientific">Candidatus Acidulodesulfobacterium acidiphilum</name>
    <dbReference type="NCBI Taxonomy" id="2597224"/>
    <lineage>
        <taxon>Bacteria</taxon>
        <taxon>Deltaproteobacteria</taxon>
        <taxon>Candidatus Acidulodesulfobacterales</taxon>
        <taxon>Candidatus Acidulodesulfobacterium</taxon>
    </lineage>
</organism>
<dbReference type="SMART" id="SM00507">
    <property type="entry name" value="HNHc"/>
    <property type="match status" value="1"/>
</dbReference>
<dbReference type="GO" id="GO:0008270">
    <property type="term" value="F:zinc ion binding"/>
    <property type="evidence" value="ECO:0007669"/>
    <property type="project" value="InterPro"/>
</dbReference>